<keyword evidence="2" id="KW-1185">Reference proteome</keyword>
<evidence type="ECO:0000313" key="1">
    <source>
        <dbReference type="EMBL" id="TIH32689.1"/>
    </source>
</evidence>
<reference evidence="1 2" key="1">
    <citation type="journal article" date="2019" name="Microorganisms">
        <title>Systematic Affiliation and Genome Analysis of Subtercola vilae DB165(T) with Particular Emphasis on Cold Adaptation of an Isolate from a High-Altitude Cold Volcano Lake.</title>
        <authorList>
            <person name="Villalobos A.S."/>
            <person name="Wiese J."/>
            <person name="Imhoff J.F."/>
            <person name="Dorador C."/>
            <person name="Keller A."/>
            <person name="Hentschel U."/>
        </authorList>
    </citation>
    <scope>NUCLEOTIDE SEQUENCE [LARGE SCALE GENOMIC DNA]</scope>
    <source>
        <strain evidence="1 2">DB165</strain>
    </source>
</reference>
<comment type="caution">
    <text evidence="1">The sequence shown here is derived from an EMBL/GenBank/DDBJ whole genome shotgun (WGS) entry which is preliminary data.</text>
</comment>
<protein>
    <submittedName>
        <fullName evidence="1">Uncharacterized protein</fullName>
    </submittedName>
</protein>
<dbReference type="Proteomes" id="UP000306192">
    <property type="component" value="Unassembled WGS sequence"/>
</dbReference>
<name>A0A4T2BP03_9MICO</name>
<accession>A0A4T2BP03</accession>
<proteinExistence type="predicted"/>
<sequence length="63" mass="6649">METMEIIRKLATTLHEAAIVYEAGEHTASRRFLFNETQIAALTAAVTGLASIVGSLEISGGGE</sequence>
<evidence type="ECO:0000313" key="2">
    <source>
        <dbReference type="Proteomes" id="UP000306192"/>
    </source>
</evidence>
<gene>
    <name evidence="1" type="ORF">D4765_15470</name>
</gene>
<dbReference type="EMBL" id="QYRT01000039">
    <property type="protein sequence ID" value="TIH32689.1"/>
    <property type="molecule type" value="Genomic_DNA"/>
</dbReference>
<organism evidence="1 2">
    <name type="scientific">Subtercola vilae</name>
    <dbReference type="NCBI Taxonomy" id="2056433"/>
    <lineage>
        <taxon>Bacteria</taxon>
        <taxon>Bacillati</taxon>
        <taxon>Actinomycetota</taxon>
        <taxon>Actinomycetes</taxon>
        <taxon>Micrococcales</taxon>
        <taxon>Microbacteriaceae</taxon>
        <taxon>Subtercola</taxon>
    </lineage>
</organism>
<dbReference type="AlphaFoldDB" id="A0A4T2BP03"/>